<gene>
    <name evidence="1" type="ORF">RUMOBE_03230</name>
</gene>
<evidence type="ECO:0000313" key="1">
    <source>
        <dbReference type="EMBL" id="EDM86124.1"/>
    </source>
</evidence>
<dbReference type="HOGENOM" id="CLU_3395335_0_0_9"/>
<proteinExistence type="predicted"/>
<reference evidence="1 2" key="1">
    <citation type="submission" date="2007-03" db="EMBL/GenBank/DDBJ databases">
        <authorList>
            <person name="Fulton L."/>
            <person name="Clifton S."/>
            <person name="Fulton B."/>
            <person name="Xu J."/>
            <person name="Minx P."/>
            <person name="Pepin K.H."/>
            <person name="Johnson M."/>
            <person name="Thiruvilangam P."/>
            <person name="Bhonagiri V."/>
            <person name="Nash W.E."/>
            <person name="Mardis E.R."/>
            <person name="Wilson R.K."/>
        </authorList>
    </citation>
    <scope>NUCLEOTIDE SEQUENCE [LARGE SCALE GENOMIC DNA]</scope>
    <source>
        <strain evidence="1 2">ATCC 29174</strain>
    </source>
</reference>
<dbReference type="EMBL" id="AAVO02000018">
    <property type="protein sequence ID" value="EDM86124.1"/>
    <property type="molecule type" value="Genomic_DNA"/>
</dbReference>
<protein>
    <submittedName>
        <fullName evidence="1">Uncharacterized protein</fullName>
    </submittedName>
</protein>
<dbReference type="AlphaFoldDB" id="A5ZW37"/>
<name>A5ZW37_9FIRM</name>
<evidence type="ECO:0000313" key="2">
    <source>
        <dbReference type="Proteomes" id="UP000006002"/>
    </source>
</evidence>
<reference evidence="1 2" key="2">
    <citation type="submission" date="2007-04" db="EMBL/GenBank/DDBJ databases">
        <title>Draft genome sequence of Ruminococcus obeum (ATCC 29174).</title>
        <authorList>
            <person name="Sudarsanam P."/>
            <person name="Ley R."/>
            <person name="Guruge J."/>
            <person name="Turnbaugh P.J."/>
            <person name="Mahowald M."/>
            <person name="Liep D."/>
            <person name="Gordon J."/>
        </authorList>
    </citation>
    <scope>NUCLEOTIDE SEQUENCE [LARGE SCALE GENOMIC DNA]</scope>
    <source>
        <strain evidence="1 2">ATCC 29174</strain>
    </source>
</reference>
<accession>A5ZW37</accession>
<comment type="caution">
    <text evidence="1">The sequence shown here is derived from an EMBL/GenBank/DDBJ whole genome shotgun (WGS) entry which is preliminary data.</text>
</comment>
<dbReference type="Proteomes" id="UP000006002">
    <property type="component" value="Unassembled WGS sequence"/>
</dbReference>
<sequence length="31" mass="3504">MQKYVLKKAGERSSAFLGTTGVWKKQVQNYG</sequence>
<organism evidence="1 2">
    <name type="scientific">Blautia obeum ATCC 29174</name>
    <dbReference type="NCBI Taxonomy" id="411459"/>
    <lineage>
        <taxon>Bacteria</taxon>
        <taxon>Bacillati</taxon>
        <taxon>Bacillota</taxon>
        <taxon>Clostridia</taxon>
        <taxon>Lachnospirales</taxon>
        <taxon>Lachnospiraceae</taxon>
        <taxon>Blautia</taxon>
    </lineage>
</organism>